<sequence length="742" mass="82872">MVLETGLEKGQMVIGSPQEAVNIRQLSTIIYRRRWLILGVASIVMSVATILSVVIKPMRESSMQMLVSSNIYQSVKTYNNQDSLNNNFTDSNIEVVDYTAQLQLMRSKKLIQRAVEMLRPTYPDITVEDIKGKKGEKAPLTVTQLQTGTGVRKTPSEVFEVSFKDKNPEKAYQVLDALQQVYQDFNKQQQKQRLSRGLAFVNERLPKIKQQVIESEASLEKFRKRYNIVDPKVESTILLESIAAIRKELDTTTAQLQDIQARYNNLQLKIAASPSNALVSSRLSQSTRYQSLLDEIQKTELALTTERQRFTDNSPTVQKLLQQRQSQLVLLRQEAGRSLGDKVEIANNTSQPLLTKGQLAGVDLKLVEDLVKLQTEALGLRANQQSLVQSERQLRSKLNEYPALIAEYNRLLPEVETNRKTLAQLMEVRQNLALKIAQGGFDWQILEEPELGTKTGSSRLLFLLVGAVTGPVLGIALALILELFNDTIYNPEELSKLTNLRLLGKIPRLSSLSKGRKKLFNLPVAFGNSTYSSFSEAITHFPSHETLDMAYQNIQILKYPLHCQTLMITSALSGEGKSTSTLGLAVSAAKMHQRVLVIDANLRNPSLHSTLELSNDWGLSLLLLEDKNSKVNDYVQPVHPAIDVLTAGPVPDDTVKLLTSGRMKELLENFTHNYDLVLIDASSILDTVDARILASLCKGIIMVGRIGKIKQSELIQATEILNNLNLVGIIANEASKSQRIYA</sequence>
<dbReference type="InterPro" id="IPR027417">
    <property type="entry name" value="P-loop_NTPase"/>
</dbReference>
<evidence type="ECO:0000259" key="5">
    <source>
        <dbReference type="Pfam" id="PF01656"/>
    </source>
</evidence>
<evidence type="ECO:0000256" key="3">
    <source>
        <dbReference type="SAM" id="Coils"/>
    </source>
</evidence>
<reference evidence="6 7" key="1">
    <citation type="submission" date="2017-06" db="EMBL/GenBank/DDBJ databases">
        <title>Genome sequencing of cyanobaciteial culture collection at National Institute for Environmental Studies (NIES).</title>
        <authorList>
            <person name="Hirose Y."/>
            <person name="Shimura Y."/>
            <person name="Fujisawa T."/>
            <person name="Nakamura Y."/>
            <person name="Kawachi M."/>
        </authorList>
    </citation>
    <scope>NUCLEOTIDE SEQUENCE [LARGE SCALE GENOMIC DNA]</scope>
    <source>
        <strain evidence="6 7">NIES-267</strain>
    </source>
</reference>
<dbReference type="Gene3D" id="3.40.50.300">
    <property type="entry name" value="P-loop containing nucleotide triphosphate hydrolases"/>
    <property type="match status" value="1"/>
</dbReference>
<evidence type="ECO:0000256" key="2">
    <source>
        <dbReference type="ARBA" id="ARBA00022840"/>
    </source>
</evidence>
<keyword evidence="4" id="KW-0472">Membrane</keyword>
<dbReference type="EMBL" id="AP018227">
    <property type="protein sequence ID" value="BAY87313.1"/>
    <property type="molecule type" value="Genomic_DNA"/>
</dbReference>
<dbReference type="SUPFAM" id="SSF52540">
    <property type="entry name" value="P-loop containing nucleoside triphosphate hydrolases"/>
    <property type="match status" value="1"/>
</dbReference>
<keyword evidence="2" id="KW-0067">ATP-binding</keyword>
<feature type="transmembrane region" description="Helical" evidence="4">
    <location>
        <begin position="35"/>
        <end position="55"/>
    </location>
</feature>
<protein>
    <submittedName>
        <fullName evidence="6">Lipopolysaccharide biosynthesis protein</fullName>
    </submittedName>
</protein>
<keyword evidence="1" id="KW-0547">Nucleotide-binding</keyword>
<dbReference type="GO" id="GO:0005886">
    <property type="term" value="C:plasma membrane"/>
    <property type="evidence" value="ECO:0007669"/>
    <property type="project" value="TreeGrafter"/>
</dbReference>
<dbReference type="Proteomes" id="UP000218418">
    <property type="component" value="Chromosome"/>
</dbReference>
<evidence type="ECO:0000256" key="4">
    <source>
        <dbReference type="SAM" id="Phobius"/>
    </source>
</evidence>
<dbReference type="InterPro" id="IPR050445">
    <property type="entry name" value="Bact_polysacc_biosynth/exp"/>
</dbReference>
<evidence type="ECO:0000256" key="1">
    <source>
        <dbReference type="ARBA" id="ARBA00022741"/>
    </source>
</evidence>
<feature type="coiled-coil region" evidence="3">
    <location>
        <begin position="242"/>
        <end position="309"/>
    </location>
</feature>
<keyword evidence="4" id="KW-1133">Transmembrane helix</keyword>
<dbReference type="InterPro" id="IPR002586">
    <property type="entry name" value="CobQ/CobB/MinD/ParA_Nub-bd_dom"/>
</dbReference>
<name>A0A1Z4M1D8_9CYAN</name>
<dbReference type="InterPro" id="IPR005702">
    <property type="entry name" value="Wzc-like_C"/>
</dbReference>
<dbReference type="Pfam" id="PF01656">
    <property type="entry name" value="CbiA"/>
    <property type="match status" value="1"/>
</dbReference>
<accession>A0A1Z4M1D8</accession>
<keyword evidence="4" id="KW-0812">Transmembrane</keyword>
<evidence type="ECO:0000313" key="7">
    <source>
        <dbReference type="Proteomes" id="UP000218418"/>
    </source>
</evidence>
<evidence type="ECO:0000313" key="6">
    <source>
        <dbReference type="EMBL" id="BAY87313.1"/>
    </source>
</evidence>
<dbReference type="PANTHER" id="PTHR32309:SF13">
    <property type="entry name" value="FERRIC ENTEROBACTIN TRANSPORT PROTEIN FEPE"/>
    <property type="match status" value="1"/>
</dbReference>
<organism evidence="6 7">
    <name type="scientific">Calothrix parasitica NIES-267</name>
    <dbReference type="NCBI Taxonomy" id="1973488"/>
    <lineage>
        <taxon>Bacteria</taxon>
        <taxon>Bacillati</taxon>
        <taxon>Cyanobacteriota</taxon>
        <taxon>Cyanophyceae</taxon>
        <taxon>Nostocales</taxon>
        <taxon>Calotrichaceae</taxon>
        <taxon>Calothrix</taxon>
    </lineage>
</organism>
<dbReference type="GO" id="GO:0004713">
    <property type="term" value="F:protein tyrosine kinase activity"/>
    <property type="evidence" value="ECO:0007669"/>
    <property type="project" value="TreeGrafter"/>
</dbReference>
<keyword evidence="3" id="KW-0175">Coiled coil</keyword>
<dbReference type="CDD" id="cd05387">
    <property type="entry name" value="BY-kinase"/>
    <property type="match status" value="1"/>
</dbReference>
<gene>
    <name evidence="6" type="ORF">NIES267_68350</name>
</gene>
<dbReference type="PANTHER" id="PTHR32309">
    <property type="entry name" value="TYROSINE-PROTEIN KINASE"/>
    <property type="match status" value="1"/>
</dbReference>
<dbReference type="AlphaFoldDB" id="A0A1Z4M1D8"/>
<proteinExistence type="predicted"/>
<feature type="domain" description="CobQ/CobB/MinD/ParA nucleotide binding" evidence="5">
    <location>
        <begin position="566"/>
        <end position="735"/>
    </location>
</feature>
<keyword evidence="7" id="KW-1185">Reference proteome</keyword>